<evidence type="ECO:0000256" key="3">
    <source>
        <dbReference type="ARBA" id="ARBA00022989"/>
    </source>
</evidence>
<evidence type="ECO:0000256" key="5">
    <source>
        <dbReference type="SAM" id="MobiDB-lite"/>
    </source>
</evidence>
<dbReference type="RefSeq" id="XP_066668200.1">
    <property type="nucleotide sequence ID" value="XM_066812858.1"/>
</dbReference>
<feature type="region of interest" description="Disordered" evidence="5">
    <location>
        <begin position="272"/>
        <end position="329"/>
    </location>
</feature>
<feature type="compositionally biased region" description="Low complexity" evidence="5">
    <location>
        <begin position="411"/>
        <end position="420"/>
    </location>
</feature>
<feature type="compositionally biased region" description="Low complexity" evidence="5">
    <location>
        <begin position="279"/>
        <end position="289"/>
    </location>
</feature>
<evidence type="ECO:0000256" key="1">
    <source>
        <dbReference type="ARBA" id="ARBA00004167"/>
    </source>
</evidence>
<organism evidence="7 8">
    <name type="scientific">Apiospora hydei</name>
    <dbReference type="NCBI Taxonomy" id="1337664"/>
    <lineage>
        <taxon>Eukaryota</taxon>
        <taxon>Fungi</taxon>
        <taxon>Dikarya</taxon>
        <taxon>Ascomycota</taxon>
        <taxon>Pezizomycotina</taxon>
        <taxon>Sordariomycetes</taxon>
        <taxon>Xylariomycetidae</taxon>
        <taxon>Amphisphaeriales</taxon>
        <taxon>Apiosporaceae</taxon>
        <taxon>Apiospora</taxon>
    </lineage>
</organism>
<comment type="caution">
    <text evidence="7">The sequence shown here is derived from an EMBL/GenBank/DDBJ whole genome shotgun (WGS) entry which is preliminary data.</text>
</comment>
<feature type="compositionally biased region" description="Basic and acidic residues" evidence="5">
    <location>
        <begin position="395"/>
        <end position="410"/>
    </location>
</feature>
<protein>
    <submittedName>
        <fullName evidence="7">Uncharacterized protein</fullName>
    </submittedName>
</protein>
<feature type="region of interest" description="Disordered" evidence="5">
    <location>
        <begin position="383"/>
        <end position="453"/>
    </location>
</feature>
<name>A0ABR1WB52_9PEZI</name>
<keyword evidence="3 6" id="KW-1133">Transmembrane helix</keyword>
<proteinExistence type="predicted"/>
<evidence type="ECO:0000256" key="4">
    <source>
        <dbReference type="ARBA" id="ARBA00023136"/>
    </source>
</evidence>
<comment type="subcellular location">
    <subcellularLocation>
        <location evidence="1">Membrane</location>
        <topology evidence="1">Single-pass membrane protein</topology>
    </subcellularLocation>
</comment>
<feature type="transmembrane region" description="Helical" evidence="6">
    <location>
        <begin position="241"/>
        <end position="262"/>
    </location>
</feature>
<evidence type="ECO:0000256" key="6">
    <source>
        <dbReference type="SAM" id="Phobius"/>
    </source>
</evidence>
<evidence type="ECO:0000313" key="7">
    <source>
        <dbReference type="EMBL" id="KAK8080725.1"/>
    </source>
</evidence>
<keyword evidence="2 6" id="KW-0812">Transmembrane</keyword>
<evidence type="ECO:0000256" key="2">
    <source>
        <dbReference type="ARBA" id="ARBA00022692"/>
    </source>
</evidence>
<accession>A0ABR1WB52</accession>
<sequence>MSDIDLVISNGTCYFATNRKAADTFIPCGNAANAAYTCCLKGDVCLEGSVCFHPDGMRGHDLHSGMYGSGLWERRWGLPPQGKVRRPTDSRPGAVPGLGRWLQARRAMGRLPRRQRQNRDDGVPSPCSCSDPDYQGLFRQKPTIEAVATLPTALGQTILFAKDHEPSLLFAKSSPPRAGSSSIVPPRYTTIIISVPTTRPSSVIVTNAPSTSSAAFLTDVTVSAKDTSTPDQEGLSAGAKAGIAVGVILAVLLSSAIFFLAATMRRRHHRASTGGGAAAGAEAEAEAAAKAPLTTDGPVAPTREPLAAAAVAAPPPPSWNNSPDPAAAPAASMFRDAAGPGHRAEEWFKPGLAADESTAIVSSSSSSPDPAALLVAGGGVQTGYFDSKNSPPPLSEHHASSGMRDSRRSSVSDPSSYSGSFRQARRSPFPVTPQHASSGSRAKPLESISELQG</sequence>
<dbReference type="PANTHER" id="PTHR15549">
    <property type="entry name" value="PAIRED IMMUNOGLOBULIN-LIKE TYPE 2 RECEPTOR"/>
    <property type="match status" value="1"/>
</dbReference>
<dbReference type="PANTHER" id="PTHR15549:SF30">
    <property type="entry name" value="MID2 DOMAIN-CONTAINING PROTEIN"/>
    <property type="match status" value="1"/>
</dbReference>
<dbReference type="EMBL" id="JAQQWN010000006">
    <property type="protein sequence ID" value="KAK8080725.1"/>
    <property type="molecule type" value="Genomic_DNA"/>
</dbReference>
<feature type="region of interest" description="Disordered" evidence="5">
    <location>
        <begin position="109"/>
        <end position="128"/>
    </location>
</feature>
<feature type="compositionally biased region" description="Low complexity" evidence="5">
    <location>
        <begin position="319"/>
        <end position="329"/>
    </location>
</feature>
<feature type="compositionally biased region" description="Low complexity" evidence="5">
    <location>
        <begin position="300"/>
        <end position="312"/>
    </location>
</feature>
<keyword evidence="4 6" id="KW-0472">Membrane</keyword>
<dbReference type="InterPro" id="IPR051694">
    <property type="entry name" value="Immunoregulatory_rcpt-like"/>
</dbReference>
<reference evidence="7 8" key="1">
    <citation type="submission" date="2023-01" db="EMBL/GenBank/DDBJ databases">
        <title>Analysis of 21 Apiospora genomes using comparative genomics revels a genus with tremendous synthesis potential of carbohydrate active enzymes and secondary metabolites.</title>
        <authorList>
            <person name="Sorensen T."/>
        </authorList>
    </citation>
    <scope>NUCLEOTIDE SEQUENCE [LARGE SCALE GENOMIC DNA]</scope>
    <source>
        <strain evidence="7 8">CBS 114990</strain>
    </source>
</reference>
<evidence type="ECO:0000313" key="8">
    <source>
        <dbReference type="Proteomes" id="UP001433268"/>
    </source>
</evidence>
<keyword evidence="8" id="KW-1185">Reference proteome</keyword>
<dbReference type="Proteomes" id="UP001433268">
    <property type="component" value="Unassembled WGS sequence"/>
</dbReference>
<dbReference type="GeneID" id="92045918"/>
<dbReference type="CDD" id="cd12087">
    <property type="entry name" value="TM_EGFR-like"/>
    <property type="match status" value="1"/>
</dbReference>
<gene>
    <name evidence="7" type="ORF">PG997_008543</name>
</gene>